<feature type="compositionally biased region" description="Polar residues" evidence="2">
    <location>
        <begin position="439"/>
        <end position="459"/>
    </location>
</feature>
<dbReference type="Proteomes" id="UP000824208">
    <property type="component" value="Unassembled WGS sequence"/>
</dbReference>
<evidence type="ECO:0000313" key="6">
    <source>
        <dbReference type="Proteomes" id="UP000824208"/>
    </source>
</evidence>
<dbReference type="PANTHER" id="PTHR33392:SF6">
    <property type="entry name" value="POLYISOPRENYL-TEICHOIC ACID--PEPTIDOGLYCAN TEICHOIC ACID TRANSFERASE TAGU"/>
    <property type="match status" value="1"/>
</dbReference>
<evidence type="ECO:0000256" key="1">
    <source>
        <dbReference type="ARBA" id="ARBA00006068"/>
    </source>
</evidence>
<comment type="similarity">
    <text evidence="1">Belongs to the LytR/CpsA/Psr (LCP) family.</text>
</comment>
<feature type="region of interest" description="Disordered" evidence="2">
    <location>
        <begin position="406"/>
        <end position="555"/>
    </location>
</feature>
<keyword evidence="3" id="KW-0472">Membrane</keyword>
<dbReference type="AlphaFoldDB" id="A0A9D2M9F2"/>
<feature type="compositionally biased region" description="Low complexity" evidence="2">
    <location>
        <begin position="416"/>
        <end position="437"/>
    </location>
</feature>
<dbReference type="Pfam" id="PF03816">
    <property type="entry name" value="LytR_cpsA_psr"/>
    <property type="match status" value="1"/>
</dbReference>
<feature type="compositionally biased region" description="Polar residues" evidence="2">
    <location>
        <begin position="469"/>
        <end position="483"/>
    </location>
</feature>
<evidence type="ECO:0000256" key="2">
    <source>
        <dbReference type="SAM" id="MobiDB-lite"/>
    </source>
</evidence>
<gene>
    <name evidence="5" type="ORF">H9714_01600</name>
</gene>
<protein>
    <submittedName>
        <fullName evidence="5">LCP family protein</fullName>
    </submittedName>
</protein>
<organism evidence="5 6">
    <name type="scientific">Candidatus Flavonifractor intestinipullorum</name>
    <dbReference type="NCBI Taxonomy" id="2838587"/>
    <lineage>
        <taxon>Bacteria</taxon>
        <taxon>Bacillati</taxon>
        <taxon>Bacillota</taxon>
        <taxon>Clostridia</taxon>
        <taxon>Eubacteriales</taxon>
        <taxon>Oscillospiraceae</taxon>
        <taxon>Flavonifractor</taxon>
    </lineage>
</organism>
<dbReference type="PANTHER" id="PTHR33392">
    <property type="entry name" value="POLYISOPRENYL-TEICHOIC ACID--PEPTIDOGLYCAN TEICHOIC ACID TRANSFERASE TAGU"/>
    <property type="match status" value="1"/>
</dbReference>
<sequence>MTESEILSEMEPEKKGHRKGGAHLMKRGAPRPDQENRPRRPRKRWKDMSARDRALRVLLIVAVVLAVLFAAAAIAARMLFVKPDIPSVPSLSPAESSEAPEDINLSGPKLSGERKSNFYTFLVIGRDTGGGGNTDTLLLAAYDVDNQELNVMSIPRDTMVNVSWDIKKINSVYNMYGGGDKGLEALGSELSQLVGFVPDFQVVVEWAAVGELVDAIGGVYFDVPRNMNYDDPTQDLHIHISKGYQLLDGEQAMGVIRYRHDNDMRYGYANGDLGRIETQQAFLKAVVEQCLQIKNVTRIGELARIFNENVTTNLSVNNLLWFGMQAILGNEKDGSTLNMEDVNFYTMPNEGASIWSRSYGNYQSYVVPIADELVALVNESFNPYLEELTDQELDIMGVDSNGRIYSSTGQLEDSRANSGRGSSSSSGSSSNSSRPSSTPAPVTSQEPQETPAASPTPGASESPEGSLPPETSASPGVSQTPEASPSLPGASESPQPESTPAVQTSETPVSELPAESGSGAAESQTPVPEEPASQPPAEETGGGENQVVLPPEALA</sequence>
<accession>A0A9D2M9F2</accession>
<keyword evidence="3" id="KW-1133">Transmembrane helix</keyword>
<keyword evidence="3" id="KW-0812">Transmembrane</keyword>
<evidence type="ECO:0000313" key="5">
    <source>
        <dbReference type="EMBL" id="HJB56227.1"/>
    </source>
</evidence>
<feature type="compositionally biased region" description="Acidic residues" evidence="2">
    <location>
        <begin position="1"/>
        <end position="10"/>
    </location>
</feature>
<dbReference type="InterPro" id="IPR004474">
    <property type="entry name" value="LytR_CpsA_psr"/>
</dbReference>
<dbReference type="Gene3D" id="3.40.630.190">
    <property type="entry name" value="LCP protein"/>
    <property type="match status" value="1"/>
</dbReference>
<evidence type="ECO:0000259" key="4">
    <source>
        <dbReference type="Pfam" id="PF03816"/>
    </source>
</evidence>
<feature type="region of interest" description="Disordered" evidence="2">
    <location>
        <begin position="1"/>
        <end position="47"/>
    </location>
</feature>
<dbReference type="NCBIfam" id="TIGR00350">
    <property type="entry name" value="lytR_cpsA_psr"/>
    <property type="match status" value="1"/>
</dbReference>
<feature type="transmembrane region" description="Helical" evidence="3">
    <location>
        <begin position="54"/>
        <end position="80"/>
    </location>
</feature>
<comment type="caution">
    <text evidence="5">The sequence shown here is derived from an EMBL/GenBank/DDBJ whole genome shotgun (WGS) entry which is preliminary data.</text>
</comment>
<feature type="domain" description="Cell envelope-related transcriptional attenuator" evidence="4">
    <location>
        <begin position="133"/>
        <end position="290"/>
    </location>
</feature>
<proteinExistence type="inferred from homology"/>
<feature type="compositionally biased region" description="Low complexity" evidence="2">
    <location>
        <begin position="526"/>
        <end position="539"/>
    </location>
</feature>
<reference evidence="5" key="1">
    <citation type="journal article" date="2021" name="PeerJ">
        <title>Extensive microbial diversity within the chicken gut microbiome revealed by metagenomics and culture.</title>
        <authorList>
            <person name="Gilroy R."/>
            <person name="Ravi A."/>
            <person name="Getino M."/>
            <person name="Pursley I."/>
            <person name="Horton D.L."/>
            <person name="Alikhan N.F."/>
            <person name="Baker D."/>
            <person name="Gharbi K."/>
            <person name="Hall N."/>
            <person name="Watson M."/>
            <person name="Adriaenssens E.M."/>
            <person name="Foster-Nyarko E."/>
            <person name="Jarju S."/>
            <person name="Secka A."/>
            <person name="Antonio M."/>
            <person name="Oren A."/>
            <person name="Chaudhuri R.R."/>
            <person name="La Ragione R."/>
            <person name="Hildebrand F."/>
            <person name="Pallen M.J."/>
        </authorList>
    </citation>
    <scope>NUCLEOTIDE SEQUENCE</scope>
    <source>
        <strain evidence="5">CHK189-11263</strain>
    </source>
</reference>
<feature type="compositionally biased region" description="Polar residues" evidence="2">
    <location>
        <begin position="492"/>
        <end position="508"/>
    </location>
</feature>
<feature type="compositionally biased region" description="Basic residues" evidence="2">
    <location>
        <begin position="15"/>
        <end position="29"/>
    </location>
</feature>
<evidence type="ECO:0000256" key="3">
    <source>
        <dbReference type="SAM" id="Phobius"/>
    </source>
</evidence>
<dbReference type="InterPro" id="IPR050922">
    <property type="entry name" value="LytR/CpsA/Psr_CW_biosynth"/>
</dbReference>
<name>A0A9D2M9F2_9FIRM</name>
<dbReference type="EMBL" id="DWYC01000016">
    <property type="protein sequence ID" value="HJB56227.1"/>
    <property type="molecule type" value="Genomic_DNA"/>
</dbReference>
<reference evidence="5" key="2">
    <citation type="submission" date="2021-04" db="EMBL/GenBank/DDBJ databases">
        <authorList>
            <person name="Gilroy R."/>
        </authorList>
    </citation>
    <scope>NUCLEOTIDE SEQUENCE</scope>
    <source>
        <strain evidence="5">CHK189-11263</strain>
    </source>
</reference>